<dbReference type="AlphaFoldDB" id="A0A6I7D4U3"/>
<dbReference type="EMBL" id="CP043925">
    <property type="protein sequence ID" value="QHN12091.1"/>
    <property type="molecule type" value="Genomic_DNA"/>
</dbReference>
<dbReference type="Proteomes" id="UP000464700">
    <property type="component" value="Chromosome"/>
</dbReference>
<protein>
    <submittedName>
        <fullName evidence="1">Uncharacterized protein</fullName>
    </submittedName>
</protein>
<proteinExistence type="predicted"/>
<organism evidence="1 2">
    <name type="scientific">Proteus columbae</name>
    <dbReference type="NCBI Taxonomy" id="1987580"/>
    <lineage>
        <taxon>Bacteria</taxon>
        <taxon>Pseudomonadati</taxon>
        <taxon>Pseudomonadota</taxon>
        <taxon>Gammaproteobacteria</taxon>
        <taxon>Enterobacterales</taxon>
        <taxon>Morganellaceae</taxon>
        <taxon>Proteus</taxon>
    </lineage>
</organism>
<sequence>MKIFINNSMNISETISNKINTNNPHILTDIKKEINYLHNKSVALNTPIDTTLYLLKHIEEKRPISKNIESIYNLELVNKDSLKSMIDIHHREKKKDYLAIACYSDILKKIDIKATNIEIQLTKEFMKLSDQIIKNHTIIKDTIKILDSYFQNLKDRLDETPELENKINEYDNQNKIISSLIKYNTSQKNIVTDIEEKTNKANKYNKNLNGAIDELCKITSNYISILEDSDQSKYHNKILEVITKHIEGIEKINTTYLNI</sequence>
<name>A0A6I7D4U3_9GAMM</name>
<gene>
    <name evidence="1" type="ORF">F1325_17280</name>
</gene>
<accession>A0A6I7D4U3</accession>
<dbReference type="KEGG" id="pcol:F1325_17280"/>
<evidence type="ECO:0000313" key="1">
    <source>
        <dbReference type="EMBL" id="QHN12091.1"/>
    </source>
</evidence>
<dbReference type="RefSeq" id="WP_109373152.1">
    <property type="nucleotide sequence ID" value="NZ_CP043925.1"/>
</dbReference>
<reference evidence="1 2" key="1">
    <citation type="submission" date="2019-09" db="EMBL/GenBank/DDBJ databases">
        <title>Emergence of a chromosome-mediated tetracycline resistance gene in Proteus strain.</title>
        <authorList>
            <person name="He D."/>
            <person name="Wang L."/>
        </authorList>
    </citation>
    <scope>NUCLEOTIDE SEQUENCE [LARGE SCALE GENOMIC DNA]</scope>
    <source>
        <strain evidence="1 2">T60</strain>
    </source>
</reference>
<keyword evidence="2" id="KW-1185">Reference proteome</keyword>
<evidence type="ECO:0000313" key="2">
    <source>
        <dbReference type="Proteomes" id="UP000464700"/>
    </source>
</evidence>